<protein>
    <submittedName>
        <fullName evidence="1">Uncharacterized protein</fullName>
    </submittedName>
</protein>
<accession>A0A8S1PKP0</accession>
<evidence type="ECO:0000313" key="2">
    <source>
        <dbReference type="Proteomes" id="UP000692954"/>
    </source>
</evidence>
<keyword evidence="2" id="KW-1185">Reference proteome</keyword>
<reference evidence="1" key="1">
    <citation type="submission" date="2021-01" db="EMBL/GenBank/DDBJ databases">
        <authorList>
            <consortium name="Genoscope - CEA"/>
            <person name="William W."/>
        </authorList>
    </citation>
    <scope>NUCLEOTIDE SEQUENCE</scope>
</reference>
<comment type="caution">
    <text evidence="1">The sequence shown here is derived from an EMBL/GenBank/DDBJ whole genome shotgun (WGS) entry which is preliminary data.</text>
</comment>
<dbReference type="Proteomes" id="UP000692954">
    <property type="component" value="Unassembled WGS sequence"/>
</dbReference>
<dbReference type="EMBL" id="CAJJDN010000081">
    <property type="protein sequence ID" value="CAD8103810.1"/>
    <property type="molecule type" value="Genomic_DNA"/>
</dbReference>
<proteinExistence type="predicted"/>
<sequence length="60" mass="7421">MVCECERLDIKGLKEWIEQKLRVYGEQIFINLKSCYNQFNKKRLISIFIYLQHQHYLIKN</sequence>
<gene>
    <name evidence="1" type="ORF">PSON_ATCC_30995.1.T0810029</name>
</gene>
<organism evidence="1 2">
    <name type="scientific">Paramecium sonneborni</name>
    <dbReference type="NCBI Taxonomy" id="65129"/>
    <lineage>
        <taxon>Eukaryota</taxon>
        <taxon>Sar</taxon>
        <taxon>Alveolata</taxon>
        <taxon>Ciliophora</taxon>
        <taxon>Intramacronucleata</taxon>
        <taxon>Oligohymenophorea</taxon>
        <taxon>Peniculida</taxon>
        <taxon>Parameciidae</taxon>
        <taxon>Paramecium</taxon>
    </lineage>
</organism>
<evidence type="ECO:0000313" key="1">
    <source>
        <dbReference type="EMBL" id="CAD8103810.1"/>
    </source>
</evidence>
<dbReference type="AlphaFoldDB" id="A0A8S1PKP0"/>
<name>A0A8S1PKP0_9CILI</name>